<dbReference type="InterPro" id="IPR001223">
    <property type="entry name" value="Glyco_hydro18_cat"/>
</dbReference>
<dbReference type="GO" id="GO:0016787">
    <property type="term" value="F:hydrolase activity"/>
    <property type="evidence" value="ECO:0007669"/>
    <property type="project" value="UniProtKB-KW"/>
</dbReference>
<evidence type="ECO:0000259" key="1">
    <source>
        <dbReference type="PROSITE" id="PS51910"/>
    </source>
</evidence>
<proteinExistence type="predicted"/>
<evidence type="ECO:0000313" key="2">
    <source>
        <dbReference type="EMBL" id="WRP15152.1"/>
    </source>
</evidence>
<dbReference type="EMBL" id="CP141614">
    <property type="protein sequence ID" value="WRP15152.1"/>
    <property type="molecule type" value="Genomic_DNA"/>
</dbReference>
<dbReference type="Pfam" id="PF00704">
    <property type="entry name" value="Glyco_hydro_18"/>
    <property type="match status" value="1"/>
</dbReference>
<protein>
    <submittedName>
        <fullName evidence="2">Glycosyl hydrolase family 18 protein</fullName>
    </submittedName>
</protein>
<dbReference type="RefSeq" id="WP_324669542.1">
    <property type="nucleotide sequence ID" value="NZ_CP141614.1"/>
</dbReference>
<keyword evidence="2" id="KW-0378">Hydrolase</keyword>
<dbReference type="SMART" id="SM00636">
    <property type="entry name" value="Glyco_18"/>
    <property type="match status" value="1"/>
</dbReference>
<reference evidence="3" key="1">
    <citation type="submission" date="2023-12" db="EMBL/GenBank/DDBJ databases">
        <title>Novel isolates from deep terrestrial aquifers shed light on the physiology and ecology of the class Limnochordia.</title>
        <authorList>
            <person name="Karnachuk O.V."/>
            <person name="Lukina A.P."/>
            <person name="Avakyan M.R."/>
            <person name="Kadnikov V."/>
            <person name="Begmatov S."/>
            <person name="Beletsky A.V."/>
            <person name="Mardanov A.V."/>
            <person name="Ravin N.V."/>
        </authorList>
    </citation>
    <scope>NUCLEOTIDE SEQUENCE [LARGE SCALE GENOMIC DNA]</scope>
    <source>
        <strain evidence="3">LN</strain>
    </source>
</reference>
<dbReference type="InterPro" id="IPR011583">
    <property type="entry name" value="Chitinase_II/V-like_cat"/>
</dbReference>
<dbReference type="PROSITE" id="PS51910">
    <property type="entry name" value="GH18_2"/>
    <property type="match status" value="1"/>
</dbReference>
<dbReference type="PANTHER" id="PTHR46066:SF2">
    <property type="entry name" value="CHITINASE DOMAIN-CONTAINING PROTEIN 1"/>
    <property type="match status" value="1"/>
</dbReference>
<dbReference type="InterPro" id="IPR029070">
    <property type="entry name" value="Chitinase_insertion_sf"/>
</dbReference>
<dbReference type="PANTHER" id="PTHR46066">
    <property type="entry name" value="CHITINASE DOMAIN-CONTAINING PROTEIN 1 FAMILY MEMBER"/>
    <property type="match status" value="1"/>
</dbReference>
<dbReference type="Proteomes" id="UP001333102">
    <property type="component" value="Chromosome"/>
</dbReference>
<dbReference type="Gene3D" id="3.10.50.10">
    <property type="match status" value="1"/>
</dbReference>
<dbReference type="Gene3D" id="3.20.20.80">
    <property type="entry name" value="Glycosidases"/>
    <property type="match status" value="1"/>
</dbReference>
<evidence type="ECO:0000313" key="3">
    <source>
        <dbReference type="Proteomes" id="UP001333102"/>
    </source>
</evidence>
<name>A0ABZ1BQR4_9FIRM</name>
<sequence>MMRLAWLVPDAPDSLESFRRFGRRLTHVSPTWLRLDAEARLEARWQPEVVDLCREYAVALVPLVVNEGFKAEVAGAILAEPSRRRRAVDALVRFADRPEVAGINLDFEGPFGRWRHAYSEFVHELAERLHGLGKEVSVDVVCQTRPPHPVESLQEGSEPTSAAWIASWAEPYDYQALGEAVDQLILMGYDFHARLSEPGPVGPLWWLERVLAYTLSVTQASKVVLGLPFYGRRWVSSGPMTDTDWAPREPGSYDAPRAARDAGFEPAEGLSFAQAAQEMAQATRKGRRPEEASPWGAYGQADGRLAVVHYDDAESLATKLTLVRRHGLAGCAFWRLGQEDPGVWERL</sequence>
<keyword evidence="3" id="KW-1185">Reference proteome</keyword>
<feature type="domain" description="GH18" evidence="1">
    <location>
        <begin position="1"/>
        <end position="347"/>
    </location>
</feature>
<organism evidence="2 3">
    <name type="scientific">Geochorda subterranea</name>
    <dbReference type="NCBI Taxonomy" id="3109564"/>
    <lineage>
        <taxon>Bacteria</taxon>
        <taxon>Bacillati</taxon>
        <taxon>Bacillota</taxon>
        <taxon>Limnochordia</taxon>
        <taxon>Limnochordales</taxon>
        <taxon>Geochordaceae</taxon>
        <taxon>Geochorda</taxon>
    </lineage>
</organism>
<accession>A0ABZ1BQR4</accession>
<gene>
    <name evidence="2" type="ORF">VLY81_02990</name>
</gene>
<dbReference type="SUPFAM" id="SSF51445">
    <property type="entry name" value="(Trans)glycosidases"/>
    <property type="match status" value="1"/>
</dbReference>
<dbReference type="InterPro" id="IPR017853">
    <property type="entry name" value="GH"/>
</dbReference>